<dbReference type="EMBL" id="CDPU01000001">
    <property type="protein sequence ID" value="CEO44546.1"/>
    <property type="molecule type" value="Genomic_DNA"/>
</dbReference>
<evidence type="ECO:0000313" key="1">
    <source>
        <dbReference type="EMBL" id="CEO44546.1"/>
    </source>
</evidence>
<organism evidence="1">
    <name type="scientific">Bionectria ochroleuca</name>
    <name type="common">Gliocladium roseum</name>
    <dbReference type="NCBI Taxonomy" id="29856"/>
    <lineage>
        <taxon>Eukaryota</taxon>
        <taxon>Fungi</taxon>
        <taxon>Dikarya</taxon>
        <taxon>Ascomycota</taxon>
        <taxon>Pezizomycotina</taxon>
        <taxon>Sordariomycetes</taxon>
        <taxon>Hypocreomycetidae</taxon>
        <taxon>Hypocreales</taxon>
        <taxon>Bionectriaceae</taxon>
        <taxon>Clonostachys</taxon>
    </lineage>
</organism>
<accession>A0A0B7JPU8</accession>
<dbReference type="AlphaFoldDB" id="A0A0B7JPU8"/>
<reference evidence="1" key="1">
    <citation type="submission" date="2015-01" db="EMBL/GenBank/DDBJ databases">
        <authorList>
            <person name="Durling Mikael"/>
        </authorList>
    </citation>
    <scope>NUCLEOTIDE SEQUENCE</scope>
</reference>
<gene>
    <name evidence="1" type="ORF">BN869_000000601_1</name>
</gene>
<proteinExistence type="predicted"/>
<protein>
    <submittedName>
        <fullName evidence="1">Uncharacterized protein</fullName>
    </submittedName>
</protein>
<sequence>MPRKEDFASIGISCIAMDYRKECRRKGGRCAPFTDDEVLVHGLATVAEITIAQRLYGIKIASAIAISHSTRREEQINDDGAESIGH</sequence>
<name>A0A0B7JPU8_BIOOC</name>